<dbReference type="Pfam" id="PF07589">
    <property type="entry name" value="PEP-CTERM"/>
    <property type="match status" value="1"/>
</dbReference>
<proteinExistence type="predicted"/>
<accession>A0ABV1RNU5</accession>
<dbReference type="RefSeq" id="WP_350403364.1">
    <property type="nucleotide sequence ID" value="NZ_JBELOE010000287.1"/>
</dbReference>
<dbReference type="InterPro" id="IPR013424">
    <property type="entry name" value="Ice-binding_C"/>
</dbReference>
<feature type="domain" description="Ice-binding protein C-terminal" evidence="2">
    <location>
        <begin position="211"/>
        <end position="233"/>
    </location>
</feature>
<comment type="caution">
    <text evidence="3">The sequence shown here is derived from an EMBL/GenBank/DDBJ whole genome shotgun (WGS) entry which is preliminary data.</text>
</comment>
<dbReference type="EMBL" id="JBELOE010000287">
    <property type="protein sequence ID" value="MER2494347.1"/>
    <property type="molecule type" value="Genomic_DNA"/>
</dbReference>
<evidence type="ECO:0000256" key="1">
    <source>
        <dbReference type="SAM" id="SignalP"/>
    </source>
</evidence>
<reference evidence="3 4" key="1">
    <citation type="submission" date="2024-06" db="EMBL/GenBank/DDBJ databases">
        <authorList>
            <person name="Chen R.Y."/>
        </authorList>
    </citation>
    <scope>NUCLEOTIDE SEQUENCE [LARGE SCALE GENOMIC DNA]</scope>
    <source>
        <strain evidence="3 4">D2</strain>
    </source>
</reference>
<name>A0ABV1RNU5_9ALTE</name>
<keyword evidence="1" id="KW-0732">Signal</keyword>
<dbReference type="Gene3D" id="2.60.120.430">
    <property type="entry name" value="Galactose-binding lectin"/>
    <property type="match status" value="1"/>
</dbReference>
<evidence type="ECO:0000259" key="2">
    <source>
        <dbReference type="Pfam" id="PF07589"/>
    </source>
</evidence>
<sequence>MFKKLIKDLALASILIAGSANAGVITIGNFSGGDEGEGLDFIGNFEYAVNVLGNGGGIVGDATFTNDSVSGVSISAQNAILNWHSANYGSSSNDNALEYIMQSIRWSVAGTDVVTLDLADLTVGGDYSLQLLFAESCCTRGFDIKAEGQQIVDNFAPYIEQGAINNGTIGAFVRYDFTAQDTTLNVALGGNAPWSDNNPILNGFTLERVAAVPEPSTLALFSIALLGLALRRRGK</sequence>
<dbReference type="NCBIfam" id="TIGR02595">
    <property type="entry name" value="PEP_CTERM"/>
    <property type="match status" value="1"/>
</dbReference>
<keyword evidence="4" id="KW-1185">Reference proteome</keyword>
<evidence type="ECO:0000313" key="4">
    <source>
        <dbReference type="Proteomes" id="UP001467690"/>
    </source>
</evidence>
<feature type="chain" id="PRO_5046907698" evidence="1">
    <location>
        <begin position="23"/>
        <end position="235"/>
    </location>
</feature>
<protein>
    <submittedName>
        <fullName evidence="3">PEP-CTERM sorting domain-containing protein</fullName>
    </submittedName>
</protein>
<dbReference type="Proteomes" id="UP001467690">
    <property type="component" value="Unassembled WGS sequence"/>
</dbReference>
<feature type="signal peptide" evidence="1">
    <location>
        <begin position="1"/>
        <end position="22"/>
    </location>
</feature>
<gene>
    <name evidence="3" type="ORF">ABS311_20935</name>
</gene>
<organism evidence="3 4">
    <name type="scientific">Catenovulum sediminis</name>
    <dbReference type="NCBI Taxonomy" id="1740262"/>
    <lineage>
        <taxon>Bacteria</taxon>
        <taxon>Pseudomonadati</taxon>
        <taxon>Pseudomonadota</taxon>
        <taxon>Gammaproteobacteria</taxon>
        <taxon>Alteromonadales</taxon>
        <taxon>Alteromonadaceae</taxon>
        <taxon>Catenovulum</taxon>
    </lineage>
</organism>
<evidence type="ECO:0000313" key="3">
    <source>
        <dbReference type="EMBL" id="MER2494347.1"/>
    </source>
</evidence>